<protein>
    <submittedName>
        <fullName evidence="4">RbsD/FucU family protein</fullName>
    </submittedName>
</protein>
<reference evidence="5" key="1">
    <citation type="journal article" date="2019" name="Int. J. Syst. Evol. Microbiol.">
        <title>The Global Catalogue of Microorganisms (GCM) 10K type strain sequencing project: providing services to taxonomists for standard genome sequencing and annotation.</title>
        <authorList>
            <consortium name="The Broad Institute Genomics Platform"/>
            <consortium name="The Broad Institute Genome Sequencing Center for Infectious Disease"/>
            <person name="Wu L."/>
            <person name="Ma J."/>
        </authorList>
    </citation>
    <scope>NUCLEOTIDE SEQUENCE [LARGE SCALE GENOMIC DNA]</scope>
    <source>
        <strain evidence="5">CGMCC 4.7277</strain>
    </source>
</reference>
<dbReference type="InterPro" id="IPR023750">
    <property type="entry name" value="RbsD-like_sf"/>
</dbReference>
<dbReference type="Gene3D" id="3.40.1650.10">
    <property type="entry name" value="RbsD-like domain"/>
    <property type="match status" value="1"/>
</dbReference>
<dbReference type="Pfam" id="PF05025">
    <property type="entry name" value="RbsD_FucU"/>
    <property type="match status" value="1"/>
</dbReference>
<comment type="catalytic activity">
    <reaction evidence="1">
        <text>beta-D-ribopyranose = beta-D-ribofuranose</text>
        <dbReference type="Rhea" id="RHEA:25432"/>
        <dbReference type="ChEBI" id="CHEBI:27476"/>
        <dbReference type="ChEBI" id="CHEBI:47002"/>
        <dbReference type="EC" id="5.4.99.62"/>
    </reaction>
</comment>
<evidence type="ECO:0000256" key="3">
    <source>
        <dbReference type="ARBA" id="ARBA00036324"/>
    </source>
</evidence>
<keyword evidence="5" id="KW-1185">Reference proteome</keyword>
<evidence type="ECO:0000313" key="5">
    <source>
        <dbReference type="Proteomes" id="UP001596084"/>
    </source>
</evidence>
<organism evidence="4 5">
    <name type="scientific">Polaromonas jejuensis</name>
    <dbReference type="NCBI Taxonomy" id="457502"/>
    <lineage>
        <taxon>Bacteria</taxon>
        <taxon>Pseudomonadati</taxon>
        <taxon>Pseudomonadota</taxon>
        <taxon>Betaproteobacteria</taxon>
        <taxon>Burkholderiales</taxon>
        <taxon>Comamonadaceae</taxon>
        <taxon>Polaromonas</taxon>
    </lineage>
</organism>
<dbReference type="EMBL" id="JBHSMX010000024">
    <property type="protein sequence ID" value="MFC5522367.1"/>
    <property type="molecule type" value="Genomic_DNA"/>
</dbReference>
<comment type="catalytic activity">
    <reaction evidence="3">
        <text>alpha-L-fucose = beta-L-fucose</text>
        <dbReference type="Rhea" id="RHEA:25580"/>
        <dbReference type="ChEBI" id="CHEBI:42548"/>
        <dbReference type="ChEBI" id="CHEBI:42589"/>
        <dbReference type="EC" id="5.1.3.29"/>
    </reaction>
</comment>
<proteinExistence type="predicted"/>
<evidence type="ECO:0000256" key="2">
    <source>
        <dbReference type="ARBA" id="ARBA00023235"/>
    </source>
</evidence>
<dbReference type="PANTHER" id="PTHR31690:SF4">
    <property type="entry name" value="FUCOSE MUTAROTASE"/>
    <property type="match status" value="1"/>
</dbReference>
<comment type="caution">
    <text evidence="4">The sequence shown here is derived from an EMBL/GenBank/DDBJ whole genome shotgun (WGS) entry which is preliminary data.</text>
</comment>
<dbReference type="InterPro" id="IPR050443">
    <property type="entry name" value="RbsD/FucU_mutarotase"/>
</dbReference>
<dbReference type="PANTHER" id="PTHR31690">
    <property type="entry name" value="FUCOSE MUTAROTASE"/>
    <property type="match status" value="1"/>
</dbReference>
<dbReference type="SUPFAM" id="SSF102546">
    <property type="entry name" value="RbsD-like"/>
    <property type="match status" value="1"/>
</dbReference>
<keyword evidence="2" id="KW-0413">Isomerase</keyword>
<gene>
    <name evidence="4" type="ORF">ACFPP7_15815</name>
</gene>
<dbReference type="InterPro" id="IPR007721">
    <property type="entry name" value="RbsD_FucU"/>
</dbReference>
<sequence length="148" mass="15679">MLKNVPPLLSPDALHALASMGHGDEVAIVDANFPAARIAQQGGARLVQLAGASATEALKAVLQVLPLDNFVPEAAWTMQVVGDASAVPEPVAEFAAALRQAGEQPAVSLERFDFYRRAQSAFVVLRSGEARKYGNILLRKGVIAQYGE</sequence>
<evidence type="ECO:0000256" key="1">
    <source>
        <dbReference type="ARBA" id="ARBA00000223"/>
    </source>
</evidence>
<dbReference type="Proteomes" id="UP001596084">
    <property type="component" value="Unassembled WGS sequence"/>
</dbReference>
<name>A0ABW0QDX8_9BURK</name>
<evidence type="ECO:0000313" key="4">
    <source>
        <dbReference type="EMBL" id="MFC5522367.1"/>
    </source>
</evidence>
<accession>A0ABW0QDX8</accession>
<dbReference type="RefSeq" id="WP_068832427.1">
    <property type="nucleotide sequence ID" value="NZ_JBHSMX010000024.1"/>
</dbReference>